<dbReference type="NCBIfam" id="TIGR00507">
    <property type="entry name" value="aroE"/>
    <property type="match status" value="1"/>
</dbReference>
<feature type="binding site" evidence="8">
    <location>
        <begin position="152"/>
        <end position="157"/>
    </location>
    <ligand>
        <name>NADP(+)</name>
        <dbReference type="ChEBI" id="CHEBI:58349"/>
    </ligand>
</feature>
<dbReference type="PANTHER" id="PTHR21089:SF1">
    <property type="entry name" value="BIFUNCTIONAL 3-DEHYDROQUINATE DEHYDRATASE_SHIKIMATE DEHYDROGENASE, CHLOROPLASTIC"/>
    <property type="match status" value="1"/>
</dbReference>
<dbReference type="PANTHER" id="PTHR21089">
    <property type="entry name" value="SHIKIMATE DEHYDROGENASE"/>
    <property type="match status" value="1"/>
</dbReference>
<evidence type="ECO:0000259" key="11">
    <source>
        <dbReference type="Pfam" id="PF18317"/>
    </source>
</evidence>
<feature type="binding site" evidence="8">
    <location>
        <position position="219"/>
    </location>
    <ligand>
        <name>shikimate</name>
        <dbReference type="ChEBI" id="CHEBI:36208"/>
    </ligand>
</feature>
<feature type="binding site" evidence="8">
    <location>
        <position position="217"/>
    </location>
    <ligand>
        <name>NADP(+)</name>
        <dbReference type="ChEBI" id="CHEBI:58349"/>
    </ligand>
</feature>
<sequence>MKKWYAVIGDPIAQSMSPAMHEEWFSDAGIDASYIPVHVREQDLSKAIESLKRLGCSGWNVTIPHKTAIIDLLDEIDTSARMMNAVNMVKVLEDGRLYGMNTDGHGFVRSLEEKYGTVGKGKNVLLIGAGGAAKGIAFALHEAGYGPIAITNRTLEKAELLSSDIEGASAIPLRDAEANLSNFGLIVQTTSVGMNFAKEGIPLQLMNVSAGTIVADIIYNPLRTEFLEQAESKGGLPLNGVGMFVHQGALSFEQWTGVYPNTKKMIRTITDQLGGI</sequence>
<accession>A0ABW3U5W0</accession>
<dbReference type="InterPro" id="IPR011342">
    <property type="entry name" value="Shikimate_DH"/>
</dbReference>
<feature type="binding site" evidence="8">
    <location>
        <position position="240"/>
    </location>
    <ligand>
        <name>NADP(+)</name>
        <dbReference type="ChEBI" id="CHEBI:58349"/>
    </ligand>
</feature>
<evidence type="ECO:0000256" key="7">
    <source>
        <dbReference type="ARBA" id="ARBA00049442"/>
    </source>
</evidence>
<gene>
    <name evidence="8 12" type="primary">aroE</name>
    <name evidence="12" type="ORF">ACFQ38_18195</name>
</gene>
<comment type="caution">
    <text evidence="12">The sequence shown here is derived from an EMBL/GenBank/DDBJ whole genome shotgun (WGS) entry which is preliminary data.</text>
</comment>
<comment type="similarity">
    <text evidence="8">Belongs to the shikimate dehydrogenase family.</text>
</comment>
<evidence type="ECO:0000256" key="8">
    <source>
        <dbReference type="HAMAP-Rule" id="MF_00222"/>
    </source>
</evidence>
<dbReference type="Pfam" id="PF18317">
    <property type="entry name" value="SDH_C"/>
    <property type="match status" value="1"/>
</dbReference>
<dbReference type="Proteomes" id="UP001597231">
    <property type="component" value="Unassembled WGS sequence"/>
</dbReference>
<comment type="function">
    <text evidence="8">Involved in the biosynthesis of the chorismate, which leads to the biosynthesis of aromatic amino acids. Catalyzes the reversible NADPH linked reduction of 3-dehydroshikimate (DHSA) to yield shikimate (SA).</text>
</comment>
<dbReference type="InterPro" id="IPR046346">
    <property type="entry name" value="Aminoacid_DH-like_N_sf"/>
</dbReference>
<feature type="domain" description="SDH C-terminal" evidence="11">
    <location>
        <begin position="240"/>
        <end position="269"/>
    </location>
</feature>
<dbReference type="HAMAP" id="MF_00222">
    <property type="entry name" value="Shikimate_DH_AroE"/>
    <property type="match status" value="1"/>
</dbReference>
<evidence type="ECO:0000313" key="12">
    <source>
        <dbReference type="EMBL" id="MFD1207033.1"/>
    </source>
</evidence>
<feature type="active site" description="Proton acceptor" evidence="8">
    <location>
        <position position="66"/>
    </location>
</feature>
<evidence type="ECO:0000256" key="6">
    <source>
        <dbReference type="ARBA" id="ARBA00023141"/>
    </source>
</evidence>
<dbReference type="SUPFAM" id="SSF51735">
    <property type="entry name" value="NAD(P)-binding Rossmann-fold domains"/>
    <property type="match status" value="1"/>
</dbReference>
<keyword evidence="5 8" id="KW-0560">Oxidoreductase</keyword>
<dbReference type="GO" id="GO:0004764">
    <property type="term" value="F:shikimate 3-dehydrogenase (NADP+) activity"/>
    <property type="evidence" value="ECO:0007669"/>
    <property type="project" value="UniProtKB-EC"/>
</dbReference>
<dbReference type="RefSeq" id="WP_336822584.1">
    <property type="nucleotide sequence ID" value="NZ_JBHTLT010000133.1"/>
</dbReference>
<evidence type="ECO:0000256" key="4">
    <source>
        <dbReference type="ARBA" id="ARBA00022857"/>
    </source>
</evidence>
<feature type="binding site" evidence="8">
    <location>
        <position position="247"/>
    </location>
    <ligand>
        <name>shikimate</name>
        <dbReference type="ChEBI" id="CHEBI:36208"/>
    </ligand>
</feature>
<evidence type="ECO:0000259" key="10">
    <source>
        <dbReference type="Pfam" id="PF08501"/>
    </source>
</evidence>
<reference evidence="13" key="1">
    <citation type="journal article" date="2019" name="Int. J. Syst. Evol. Microbiol.">
        <title>The Global Catalogue of Microorganisms (GCM) 10K type strain sequencing project: providing services to taxonomists for standard genome sequencing and annotation.</title>
        <authorList>
            <consortium name="The Broad Institute Genomics Platform"/>
            <consortium name="The Broad Institute Genome Sequencing Center for Infectious Disease"/>
            <person name="Wu L."/>
            <person name="Ma J."/>
        </authorList>
    </citation>
    <scope>NUCLEOTIDE SEQUENCE [LARGE SCALE GENOMIC DNA]</scope>
    <source>
        <strain evidence="13">CCUG 53915</strain>
    </source>
</reference>
<evidence type="ECO:0000256" key="3">
    <source>
        <dbReference type="ARBA" id="ARBA00022605"/>
    </source>
</evidence>
<dbReference type="Pfam" id="PF01488">
    <property type="entry name" value="Shikimate_DH"/>
    <property type="match status" value="1"/>
</dbReference>
<keyword evidence="4 8" id="KW-0521">NADP</keyword>
<dbReference type="InterPro" id="IPR041121">
    <property type="entry name" value="SDH_C"/>
</dbReference>
<dbReference type="EC" id="1.1.1.25" evidence="2 8"/>
<dbReference type="SUPFAM" id="SSF53223">
    <property type="entry name" value="Aminoacid dehydrogenase-like, N-terminal domain"/>
    <property type="match status" value="1"/>
</dbReference>
<dbReference type="InterPro" id="IPR013708">
    <property type="entry name" value="Shikimate_DH-bd_N"/>
</dbReference>
<feature type="binding site" evidence="8">
    <location>
        <position position="87"/>
    </location>
    <ligand>
        <name>shikimate</name>
        <dbReference type="ChEBI" id="CHEBI:36208"/>
    </ligand>
</feature>
<proteinExistence type="inferred from homology"/>
<protein>
    <recommendedName>
        <fullName evidence="2 8">Shikimate dehydrogenase (NADP(+))</fullName>
        <shortName evidence="8">SDH</shortName>
        <ecNumber evidence="2 8">1.1.1.25</ecNumber>
    </recommendedName>
</protein>
<feature type="binding site" evidence="8">
    <location>
        <begin position="128"/>
        <end position="132"/>
    </location>
    <ligand>
        <name>NADP(+)</name>
        <dbReference type="ChEBI" id="CHEBI:58349"/>
    </ligand>
</feature>
<keyword evidence="3 8" id="KW-0028">Amino-acid biosynthesis</keyword>
<name>A0ABW3U5W0_9BACL</name>
<feature type="binding site" evidence="8">
    <location>
        <begin position="15"/>
        <end position="17"/>
    </location>
    <ligand>
        <name>shikimate</name>
        <dbReference type="ChEBI" id="CHEBI:36208"/>
    </ligand>
</feature>
<comment type="subunit">
    <text evidence="8">Homodimer.</text>
</comment>
<comment type="pathway">
    <text evidence="1 8">Metabolic intermediate biosynthesis; chorismate biosynthesis; chorismate from D-erythrose 4-phosphate and phosphoenolpyruvate: step 4/7.</text>
</comment>
<dbReference type="CDD" id="cd01065">
    <property type="entry name" value="NAD_bind_Shikimate_DH"/>
    <property type="match status" value="1"/>
</dbReference>
<dbReference type="InterPro" id="IPR036291">
    <property type="entry name" value="NAD(P)-bd_dom_sf"/>
</dbReference>
<dbReference type="Gene3D" id="3.40.50.720">
    <property type="entry name" value="NAD(P)-binding Rossmann-like Domain"/>
    <property type="match status" value="1"/>
</dbReference>
<comment type="caution">
    <text evidence="8">Lacks conserved residue(s) required for the propagation of feature annotation.</text>
</comment>
<evidence type="ECO:0000259" key="9">
    <source>
        <dbReference type="Pfam" id="PF01488"/>
    </source>
</evidence>
<evidence type="ECO:0000256" key="1">
    <source>
        <dbReference type="ARBA" id="ARBA00004871"/>
    </source>
</evidence>
<evidence type="ECO:0000256" key="2">
    <source>
        <dbReference type="ARBA" id="ARBA00012962"/>
    </source>
</evidence>
<feature type="binding site" evidence="8">
    <location>
        <position position="103"/>
    </location>
    <ligand>
        <name>shikimate</name>
        <dbReference type="ChEBI" id="CHEBI:36208"/>
    </ligand>
</feature>
<feature type="domain" description="Quinate/shikimate 5-dehydrogenase/glutamyl-tRNA reductase" evidence="9">
    <location>
        <begin position="120"/>
        <end position="192"/>
    </location>
</feature>
<keyword evidence="13" id="KW-1185">Reference proteome</keyword>
<organism evidence="12 13">
    <name type="scientific">Sporosarcina contaminans</name>
    <dbReference type="NCBI Taxonomy" id="633403"/>
    <lineage>
        <taxon>Bacteria</taxon>
        <taxon>Bacillati</taxon>
        <taxon>Bacillota</taxon>
        <taxon>Bacilli</taxon>
        <taxon>Bacillales</taxon>
        <taxon>Caryophanaceae</taxon>
        <taxon>Sporosarcina</taxon>
    </lineage>
</organism>
<feature type="binding site" evidence="8">
    <location>
        <position position="62"/>
    </location>
    <ligand>
        <name>shikimate</name>
        <dbReference type="ChEBI" id="CHEBI:36208"/>
    </ligand>
</feature>
<dbReference type="Pfam" id="PF08501">
    <property type="entry name" value="Shikimate_dh_N"/>
    <property type="match status" value="1"/>
</dbReference>
<dbReference type="InterPro" id="IPR006151">
    <property type="entry name" value="Shikm_DH/Glu-tRNA_Rdtase"/>
</dbReference>
<keyword evidence="6 8" id="KW-0057">Aromatic amino acid biosynthesis</keyword>
<comment type="catalytic activity">
    <reaction evidence="7 8">
        <text>shikimate + NADP(+) = 3-dehydroshikimate + NADPH + H(+)</text>
        <dbReference type="Rhea" id="RHEA:17737"/>
        <dbReference type="ChEBI" id="CHEBI:15378"/>
        <dbReference type="ChEBI" id="CHEBI:16630"/>
        <dbReference type="ChEBI" id="CHEBI:36208"/>
        <dbReference type="ChEBI" id="CHEBI:57783"/>
        <dbReference type="ChEBI" id="CHEBI:58349"/>
        <dbReference type="EC" id="1.1.1.25"/>
    </reaction>
</comment>
<dbReference type="EMBL" id="JBHTLT010000133">
    <property type="protein sequence ID" value="MFD1207033.1"/>
    <property type="molecule type" value="Genomic_DNA"/>
</dbReference>
<evidence type="ECO:0000313" key="13">
    <source>
        <dbReference type="Proteomes" id="UP001597231"/>
    </source>
</evidence>
<dbReference type="InterPro" id="IPR022893">
    <property type="entry name" value="Shikimate_DH_fam"/>
</dbReference>
<feature type="domain" description="Shikimate dehydrogenase substrate binding N-terminal" evidence="10">
    <location>
        <begin position="7"/>
        <end position="89"/>
    </location>
</feature>
<evidence type="ECO:0000256" key="5">
    <source>
        <dbReference type="ARBA" id="ARBA00023002"/>
    </source>
</evidence>
<dbReference type="Gene3D" id="3.40.50.10860">
    <property type="entry name" value="Leucine Dehydrogenase, chain A, domain 1"/>
    <property type="match status" value="1"/>
</dbReference>